<accession>A0A9N9BZ53</accession>
<dbReference type="EMBL" id="CAJVPQ010002044">
    <property type="protein sequence ID" value="CAG8580968.1"/>
    <property type="molecule type" value="Genomic_DNA"/>
</dbReference>
<organism evidence="1 2">
    <name type="scientific">Funneliformis caledonium</name>
    <dbReference type="NCBI Taxonomy" id="1117310"/>
    <lineage>
        <taxon>Eukaryota</taxon>
        <taxon>Fungi</taxon>
        <taxon>Fungi incertae sedis</taxon>
        <taxon>Mucoromycota</taxon>
        <taxon>Glomeromycotina</taxon>
        <taxon>Glomeromycetes</taxon>
        <taxon>Glomerales</taxon>
        <taxon>Glomeraceae</taxon>
        <taxon>Funneliformis</taxon>
    </lineage>
</organism>
<evidence type="ECO:0000313" key="2">
    <source>
        <dbReference type="Proteomes" id="UP000789570"/>
    </source>
</evidence>
<evidence type="ECO:0000313" key="1">
    <source>
        <dbReference type="EMBL" id="CAG8580968.1"/>
    </source>
</evidence>
<proteinExistence type="predicted"/>
<dbReference type="OrthoDB" id="2303480at2759"/>
<reference evidence="1" key="1">
    <citation type="submission" date="2021-06" db="EMBL/GenBank/DDBJ databases">
        <authorList>
            <person name="Kallberg Y."/>
            <person name="Tangrot J."/>
            <person name="Rosling A."/>
        </authorList>
    </citation>
    <scope>NUCLEOTIDE SEQUENCE</scope>
    <source>
        <strain evidence="1">UK204</strain>
    </source>
</reference>
<keyword evidence="2" id="KW-1185">Reference proteome</keyword>
<sequence length="92" mass="10681">MLMRKYSSSAPKWRYYDQGLNVEAYGHSMVIKPLGFRVFKFDIDSELCKCPLCGYNFNELTCGFWDAIFRYSGYISGNPISLITIMVQLENK</sequence>
<gene>
    <name evidence="1" type="ORF">FCALED_LOCUS7591</name>
</gene>
<name>A0A9N9BZ53_9GLOM</name>
<protein>
    <submittedName>
        <fullName evidence="1">9990_t:CDS:1</fullName>
    </submittedName>
</protein>
<dbReference type="Proteomes" id="UP000789570">
    <property type="component" value="Unassembled WGS sequence"/>
</dbReference>
<dbReference type="AlphaFoldDB" id="A0A9N9BZ53"/>
<comment type="caution">
    <text evidence="1">The sequence shown here is derived from an EMBL/GenBank/DDBJ whole genome shotgun (WGS) entry which is preliminary data.</text>
</comment>